<organism evidence="1">
    <name type="scientific">viral metagenome</name>
    <dbReference type="NCBI Taxonomy" id="1070528"/>
    <lineage>
        <taxon>unclassified sequences</taxon>
        <taxon>metagenomes</taxon>
        <taxon>organismal metagenomes</taxon>
    </lineage>
</organism>
<proteinExistence type="predicted"/>
<dbReference type="PANTHER" id="PTHR36975">
    <property type="match status" value="1"/>
</dbReference>
<sequence length="343" mass="36101">MVKVITDVKADTIIADRLFADTTNFNINDDILIRVINSEEGGSSNTTAISLNTANIATNASGISTNVTDIGINESNIAVNTTAIFTNLTNIGTNTSGISTNATDIGTNATDIGTNATNIGINTTDIGTNATNIGINTTDIGINTTNIGTNATDIGTNATNIGINTTDIGINTTNIGTNATDIGTVISALNDIQSVCVNVGGTFACDISGGTKVTLYTSIPNFLLLLLSDDEPAVNIVFRDEFSISPRFRISVEGAGVGASAFSQYYNVWEIPALTYLTFGSKIKCELIFTTNNFLICLINSIIIDAIPLGSEVQAKVPYQLVKGGEFNPDYGLIWYVEKFSTI</sequence>
<dbReference type="InterPro" id="IPR011049">
    <property type="entry name" value="Serralysin-like_metalloprot_C"/>
</dbReference>
<dbReference type="EMBL" id="MN740351">
    <property type="protein sequence ID" value="QHU02030.1"/>
    <property type="molecule type" value="Genomic_DNA"/>
</dbReference>
<accession>A0A6C0JB29</accession>
<dbReference type="PANTHER" id="PTHR36975:SF6">
    <property type="entry name" value="HISTIDINE-RICH GLYCOPROTEIN-LIKE"/>
    <property type="match status" value="1"/>
</dbReference>
<dbReference type="SUPFAM" id="SSF101967">
    <property type="entry name" value="Adhesin YadA, collagen-binding domain"/>
    <property type="match status" value="1"/>
</dbReference>
<name>A0A6C0JB29_9ZZZZ</name>
<dbReference type="InterPro" id="IPR053108">
    <property type="entry name" value="Chlamydial_TARP"/>
</dbReference>
<protein>
    <submittedName>
        <fullName evidence="1">Uncharacterized protein</fullName>
    </submittedName>
</protein>
<reference evidence="1" key="1">
    <citation type="journal article" date="2020" name="Nature">
        <title>Giant virus diversity and host interactions through global metagenomics.</title>
        <authorList>
            <person name="Schulz F."/>
            <person name="Roux S."/>
            <person name="Paez-Espino D."/>
            <person name="Jungbluth S."/>
            <person name="Walsh D.A."/>
            <person name="Denef V.J."/>
            <person name="McMahon K.D."/>
            <person name="Konstantinidis K.T."/>
            <person name="Eloe-Fadrosh E.A."/>
            <person name="Kyrpides N.C."/>
            <person name="Woyke T."/>
        </authorList>
    </citation>
    <scope>NUCLEOTIDE SEQUENCE</scope>
    <source>
        <strain evidence="1">GVMAG-M-3300025880-56</strain>
    </source>
</reference>
<dbReference type="AlphaFoldDB" id="A0A6C0JB29"/>
<evidence type="ECO:0000313" key="1">
    <source>
        <dbReference type="EMBL" id="QHU02030.1"/>
    </source>
</evidence>
<dbReference type="Gene3D" id="1.20.5.340">
    <property type="match status" value="1"/>
</dbReference>